<evidence type="ECO:0000256" key="3">
    <source>
        <dbReference type="ARBA" id="ARBA00023125"/>
    </source>
</evidence>
<evidence type="ECO:0000259" key="6">
    <source>
        <dbReference type="PROSITE" id="PS50931"/>
    </source>
</evidence>
<dbReference type="Proteomes" id="UP001629214">
    <property type="component" value="Unassembled WGS sequence"/>
</dbReference>
<dbReference type="PANTHER" id="PTHR30126">
    <property type="entry name" value="HTH-TYPE TRANSCRIPTIONAL REGULATOR"/>
    <property type="match status" value="1"/>
</dbReference>
<comment type="similarity">
    <text evidence="1">Belongs to the LysR transcriptional regulatory family.</text>
</comment>
<dbReference type="SUPFAM" id="SSF46785">
    <property type="entry name" value="Winged helix' DNA-binding domain"/>
    <property type="match status" value="1"/>
</dbReference>
<dbReference type="PRINTS" id="PR00039">
    <property type="entry name" value="HTHLYSR"/>
</dbReference>
<dbReference type="InterPro" id="IPR036390">
    <property type="entry name" value="WH_DNA-bd_sf"/>
</dbReference>
<evidence type="ECO:0000256" key="4">
    <source>
        <dbReference type="ARBA" id="ARBA00023163"/>
    </source>
</evidence>
<protein>
    <submittedName>
        <fullName evidence="7">LysR family transcriptional regulator</fullName>
    </submittedName>
</protein>
<feature type="chain" id="PRO_5045066423" evidence="5">
    <location>
        <begin position="24"/>
        <end position="305"/>
    </location>
</feature>
<dbReference type="PANTHER" id="PTHR30126:SF94">
    <property type="entry name" value="LYSR FAMILY TRANSCRIPTIONAL REGULATOR"/>
    <property type="match status" value="1"/>
</dbReference>
<keyword evidence="5" id="KW-0732">Signal</keyword>
<reference evidence="7 8" key="1">
    <citation type="journal article" date="2024" name="Chem. Sci.">
        <title>Discovery of megapolipeptins by genome mining of a Burkholderiales bacteria collection.</title>
        <authorList>
            <person name="Paulo B.S."/>
            <person name="Recchia M.J.J."/>
            <person name="Lee S."/>
            <person name="Fergusson C.H."/>
            <person name="Romanowski S.B."/>
            <person name="Hernandez A."/>
            <person name="Krull N."/>
            <person name="Liu D.Y."/>
            <person name="Cavanagh H."/>
            <person name="Bos A."/>
            <person name="Gray C.A."/>
            <person name="Murphy B.T."/>
            <person name="Linington R.G."/>
            <person name="Eustaquio A.S."/>
        </authorList>
    </citation>
    <scope>NUCLEOTIDE SEQUENCE [LARGE SCALE GENOMIC DNA]</scope>
    <source>
        <strain evidence="7 8">RL21-008-BIB-B</strain>
    </source>
</reference>
<dbReference type="Gene3D" id="1.10.10.10">
    <property type="entry name" value="Winged helix-like DNA-binding domain superfamily/Winged helix DNA-binding domain"/>
    <property type="match status" value="1"/>
</dbReference>
<comment type="caution">
    <text evidence="7">The sequence shown here is derived from an EMBL/GenBank/DDBJ whole genome shotgun (WGS) entry which is preliminary data.</text>
</comment>
<dbReference type="InterPro" id="IPR005119">
    <property type="entry name" value="LysR_subst-bd"/>
</dbReference>
<dbReference type="EMBL" id="JAQQFR010000015">
    <property type="protein sequence ID" value="MFL9880808.1"/>
    <property type="molecule type" value="Genomic_DNA"/>
</dbReference>
<sequence>MSTIRFLRTFVAAAHGGSFAAAADQVSLTQAAVGQQMRALEAELKTTLFDKTGRSMVLAPAGHLLLPRAVDLLAQYEALRRDLQNQEPIAGNLKLGSLITGMGLLSSTLTELKFLHPSLEVELRVQDQSKLMEDVISGELDAALVVERQWPEKPGLLWTQCYVETLTVIANSSIASADSTISSLFAGFPFIRFDRRTPTGAHIDKIMRGMQLVPQDFLELNSILSIVELVRKNVGFTMVPLLKNFDWESDPSLCVLHLPGRPVARRLGILESGRRSHITSVVREELLEQLQRMRPGGRLQNGVSS</sequence>
<evidence type="ECO:0000256" key="1">
    <source>
        <dbReference type="ARBA" id="ARBA00009437"/>
    </source>
</evidence>
<dbReference type="RefSeq" id="WP_408169814.1">
    <property type="nucleotide sequence ID" value="NZ_JAQQFR010000015.1"/>
</dbReference>
<keyword evidence="8" id="KW-1185">Reference proteome</keyword>
<dbReference type="InterPro" id="IPR000847">
    <property type="entry name" value="LysR_HTH_N"/>
</dbReference>
<feature type="signal peptide" evidence="5">
    <location>
        <begin position="1"/>
        <end position="23"/>
    </location>
</feature>
<dbReference type="Pfam" id="PF03466">
    <property type="entry name" value="LysR_substrate"/>
    <property type="match status" value="1"/>
</dbReference>
<dbReference type="PROSITE" id="PS50931">
    <property type="entry name" value="HTH_LYSR"/>
    <property type="match status" value="1"/>
</dbReference>
<evidence type="ECO:0000256" key="2">
    <source>
        <dbReference type="ARBA" id="ARBA00023015"/>
    </source>
</evidence>
<keyword evidence="2" id="KW-0805">Transcription regulation</keyword>
<name>A0ABW8ZD84_9BURK</name>
<dbReference type="Pfam" id="PF00126">
    <property type="entry name" value="HTH_1"/>
    <property type="match status" value="1"/>
</dbReference>
<feature type="domain" description="HTH lysR-type" evidence="6">
    <location>
        <begin position="1"/>
        <end position="59"/>
    </location>
</feature>
<evidence type="ECO:0000313" key="7">
    <source>
        <dbReference type="EMBL" id="MFL9880808.1"/>
    </source>
</evidence>
<dbReference type="SUPFAM" id="SSF53850">
    <property type="entry name" value="Periplasmic binding protein-like II"/>
    <property type="match status" value="1"/>
</dbReference>
<keyword evidence="3" id="KW-0238">DNA-binding</keyword>
<organism evidence="7 8">
    <name type="scientific">Herbaspirillum rhizosphaerae</name>
    <dbReference type="NCBI Taxonomy" id="346179"/>
    <lineage>
        <taxon>Bacteria</taxon>
        <taxon>Pseudomonadati</taxon>
        <taxon>Pseudomonadota</taxon>
        <taxon>Betaproteobacteria</taxon>
        <taxon>Burkholderiales</taxon>
        <taxon>Oxalobacteraceae</taxon>
        <taxon>Herbaspirillum</taxon>
    </lineage>
</organism>
<dbReference type="Gene3D" id="3.40.190.10">
    <property type="entry name" value="Periplasmic binding protein-like II"/>
    <property type="match status" value="2"/>
</dbReference>
<proteinExistence type="inferred from homology"/>
<gene>
    <name evidence="7" type="ORF">PQR63_20590</name>
</gene>
<evidence type="ECO:0000313" key="8">
    <source>
        <dbReference type="Proteomes" id="UP001629214"/>
    </source>
</evidence>
<dbReference type="InterPro" id="IPR036388">
    <property type="entry name" value="WH-like_DNA-bd_sf"/>
</dbReference>
<keyword evidence="4" id="KW-0804">Transcription</keyword>
<accession>A0ABW8ZD84</accession>
<evidence type="ECO:0000256" key="5">
    <source>
        <dbReference type="SAM" id="SignalP"/>
    </source>
</evidence>